<gene>
    <name evidence="3" type="ORF">ACE1CI_18320</name>
</gene>
<accession>A0ABV4XT11</accession>
<keyword evidence="4" id="KW-1185">Reference proteome</keyword>
<evidence type="ECO:0000259" key="2">
    <source>
        <dbReference type="Pfam" id="PF19291"/>
    </source>
</evidence>
<evidence type="ECO:0000313" key="3">
    <source>
        <dbReference type="EMBL" id="MFB2894868.1"/>
    </source>
</evidence>
<protein>
    <submittedName>
        <fullName evidence="3">Trehalase-like domain-containing protein</fullName>
    </submittedName>
</protein>
<dbReference type="RefSeq" id="WP_413264509.1">
    <property type="nucleotide sequence ID" value="NZ_JBHFNR010000131.1"/>
</dbReference>
<feature type="transmembrane region" description="Helical" evidence="1">
    <location>
        <begin position="127"/>
        <end position="144"/>
    </location>
</feature>
<dbReference type="EMBL" id="JBHFNR010000131">
    <property type="protein sequence ID" value="MFB2894868.1"/>
    <property type="molecule type" value="Genomic_DNA"/>
</dbReference>
<comment type="caution">
    <text evidence="3">The sequence shown here is derived from an EMBL/GenBank/DDBJ whole genome shotgun (WGS) entry which is preliminary data.</text>
</comment>
<dbReference type="InterPro" id="IPR045582">
    <property type="entry name" value="Trehalase-like_N"/>
</dbReference>
<evidence type="ECO:0000256" key="1">
    <source>
        <dbReference type="SAM" id="Phobius"/>
    </source>
</evidence>
<organism evidence="3 4">
    <name type="scientific">Floridaenema flaviceps BLCC-F50</name>
    <dbReference type="NCBI Taxonomy" id="3153642"/>
    <lineage>
        <taxon>Bacteria</taxon>
        <taxon>Bacillati</taxon>
        <taxon>Cyanobacteriota</taxon>
        <taxon>Cyanophyceae</taxon>
        <taxon>Oscillatoriophycideae</taxon>
        <taxon>Aerosakkonematales</taxon>
        <taxon>Aerosakkonemataceae</taxon>
        <taxon>Floridanema</taxon>
        <taxon>Floridanema flaviceps</taxon>
    </lineage>
</organism>
<dbReference type="Proteomes" id="UP001576784">
    <property type="component" value="Unassembled WGS sequence"/>
</dbReference>
<name>A0ABV4XT11_9CYAN</name>
<keyword evidence="1" id="KW-1133">Transmembrane helix</keyword>
<dbReference type="Pfam" id="PF19291">
    <property type="entry name" value="TREH_N"/>
    <property type="match status" value="1"/>
</dbReference>
<evidence type="ECO:0000313" key="4">
    <source>
        <dbReference type="Proteomes" id="UP001576784"/>
    </source>
</evidence>
<reference evidence="3 4" key="1">
    <citation type="submission" date="2024-09" db="EMBL/GenBank/DDBJ databases">
        <title>Floridaenema gen nov. (Aerosakkonemataceae, Aerosakkonematales ord. nov., Cyanobacteria) from benthic tropical and subtropical fresh waters, with the description of four new species.</title>
        <authorList>
            <person name="Moretto J.A."/>
            <person name="Berthold D.E."/>
            <person name="Lefler F.W."/>
            <person name="Huang I.-S."/>
            <person name="Laughinghouse H. IV."/>
        </authorList>
    </citation>
    <scope>NUCLEOTIDE SEQUENCE [LARGE SCALE GENOMIC DNA]</scope>
    <source>
        <strain evidence="3 4">BLCC-F50</strain>
    </source>
</reference>
<sequence>MGYQPIQNYGIIGNMHTTALVGLNGSIDWFCFPNHDSPSIFAALLDDHKGGYLKISPRSNEVTYKQFYWPETNVLITRFSTSDGVGEIADFMPVGIAAEQPGHHWLIRRVKVIRCIYSINMERRFPILYGLRCVIYLIGFAIIGNNQILIFGKCVVESNNLFIPS</sequence>
<proteinExistence type="predicted"/>
<keyword evidence="1" id="KW-0812">Transmembrane</keyword>
<feature type="domain" description="Trehalase-like N-terminal" evidence="2">
    <location>
        <begin position="4"/>
        <end position="93"/>
    </location>
</feature>
<keyword evidence="1" id="KW-0472">Membrane</keyword>